<proteinExistence type="predicted"/>
<name>A0A422M3N7_LACPA</name>
<evidence type="ECO:0000313" key="2">
    <source>
        <dbReference type="Proteomes" id="UP000285532"/>
    </source>
</evidence>
<dbReference type="Pfam" id="PF05521">
    <property type="entry name" value="Phage_HCP"/>
    <property type="match status" value="1"/>
</dbReference>
<dbReference type="InterPro" id="IPR038666">
    <property type="entry name" value="SSP1_head-tail_sf"/>
</dbReference>
<accession>A0A422M3N7</accession>
<protein>
    <submittedName>
        <fullName evidence="1">Putative phage head-tail adaptor</fullName>
    </submittedName>
</protein>
<reference evidence="1 2" key="1">
    <citation type="journal article" date="2018" name="Front. Microbiol.">
        <title>Conversion of Methionine to Cysteine in Lactobacillus paracasei Depends on the Highly Mobile cysK-ctl-cysE Gene Cluster.</title>
        <authorList>
            <person name="Wuthrich D."/>
            <person name="Irmler S."/>
            <person name="Berthoud H."/>
            <person name="Guggenbuhl B."/>
            <person name="Eugster E."/>
            <person name="Bruggmann R."/>
        </authorList>
    </citation>
    <scope>NUCLEOTIDE SEQUENCE [LARGE SCALE GENOMIC DNA]</scope>
    <source>
        <strain evidence="1 2">FAM18172</strain>
    </source>
</reference>
<dbReference type="Gene3D" id="2.40.10.270">
    <property type="entry name" value="Bacteriophage SPP1 head-tail adaptor protein"/>
    <property type="match status" value="1"/>
</dbReference>
<comment type="caution">
    <text evidence="1">The sequence shown here is derived from an EMBL/GenBank/DDBJ whole genome shotgun (WGS) entry which is preliminary data.</text>
</comment>
<dbReference type="Proteomes" id="UP000285532">
    <property type="component" value="Unassembled WGS sequence"/>
</dbReference>
<dbReference type="RefSeq" id="WP_003586099.1">
    <property type="nucleotide sequence ID" value="NZ_CBDBYF010000001.1"/>
</dbReference>
<gene>
    <name evidence="1" type="ORF">FAM18172_02873</name>
</gene>
<dbReference type="EMBL" id="LKFU01000112">
    <property type="protein sequence ID" value="RND81830.1"/>
    <property type="molecule type" value="Genomic_DNA"/>
</dbReference>
<sequence length="113" mass="12823">MPLVNSISQLNEPITLVSYTMGNVNGVPVSNVRKEHFTTWALVLSQYLSEVRASVGTKLEDTVTFVVRYDQPETILNSWRIEWQGKKYDIVKLTPDTAKKQWTTIIGKPVANK</sequence>
<evidence type="ECO:0000313" key="1">
    <source>
        <dbReference type="EMBL" id="RND81830.1"/>
    </source>
</evidence>
<dbReference type="AlphaFoldDB" id="A0A422M3N7"/>
<dbReference type="NCBIfam" id="TIGR01563">
    <property type="entry name" value="gp16_SPP1"/>
    <property type="match status" value="1"/>
</dbReference>
<organism evidence="1 2">
    <name type="scientific">Lacticaseibacillus paracasei</name>
    <name type="common">Lactobacillus paracasei</name>
    <dbReference type="NCBI Taxonomy" id="1597"/>
    <lineage>
        <taxon>Bacteria</taxon>
        <taxon>Bacillati</taxon>
        <taxon>Bacillota</taxon>
        <taxon>Bacilli</taxon>
        <taxon>Lactobacillales</taxon>
        <taxon>Lactobacillaceae</taxon>
        <taxon>Lacticaseibacillus</taxon>
    </lineage>
</organism>
<dbReference type="InterPro" id="IPR008767">
    <property type="entry name" value="Phage_SPP1_head-tail_adaptor"/>
</dbReference>